<dbReference type="InterPro" id="IPR036388">
    <property type="entry name" value="WH-like_DNA-bd_sf"/>
</dbReference>
<keyword evidence="4" id="KW-0804">Transcription</keyword>
<keyword evidence="7" id="KW-1185">Reference proteome</keyword>
<dbReference type="PANTHER" id="PTHR30537">
    <property type="entry name" value="HTH-TYPE TRANSCRIPTIONAL REGULATOR"/>
    <property type="match status" value="1"/>
</dbReference>
<dbReference type="RefSeq" id="WP_132141175.1">
    <property type="nucleotide sequence ID" value="NZ_SMCS01000001.1"/>
</dbReference>
<dbReference type="InterPro" id="IPR005119">
    <property type="entry name" value="LysR_subst-bd"/>
</dbReference>
<organism evidence="6 7">
    <name type="scientific">Luteibacter rhizovicinus</name>
    <dbReference type="NCBI Taxonomy" id="242606"/>
    <lineage>
        <taxon>Bacteria</taxon>
        <taxon>Pseudomonadati</taxon>
        <taxon>Pseudomonadota</taxon>
        <taxon>Gammaproteobacteria</taxon>
        <taxon>Lysobacterales</taxon>
        <taxon>Rhodanobacteraceae</taxon>
        <taxon>Luteibacter</taxon>
    </lineage>
</organism>
<sequence>MDLHALADFNAVVAHGGFGKASRATGRPKASLSRRIMQLEQELGVRLFERGSRILVLTEEGMALRETTMRQLDELEAATHAISTRSQRPTGRLRVSAPSAVAYEALGELAATYIARYPEVRLEVIAEDRFVDLIAEDFDIVIRANPAPDTDLAGRCFFRDTFVVVAAPAVGMLYPEPARREGHPVPAVMLPGGGNSAWRLANDRIVNVTPVVRLSSISMIHDAALAGAGAAVLPYSRAQADIAAGRLENWGALEGRGVEAWALYATRRLLSRKISAFIDLLVESYEGKTSDYQSVGR</sequence>
<comment type="similarity">
    <text evidence="1">Belongs to the LysR transcriptional regulatory family.</text>
</comment>
<gene>
    <name evidence="6" type="ORF">EC912_10183</name>
</gene>
<dbReference type="Proteomes" id="UP000295645">
    <property type="component" value="Unassembled WGS sequence"/>
</dbReference>
<keyword evidence="2" id="KW-0805">Transcription regulation</keyword>
<name>A0A4R3YYY5_9GAMM</name>
<feature type="domain" description="HTH lysR-type" evidence="5">
    <location>
        <begin position="1"/>
        <end position="58"/>
    </location>
</feature>
<dbReference type="EMBL" id="SMCS01000001">
    <property type="protein sequence ID" value="TCV97088.1"/>
    <property type="molecule type" value="Genomic_DNA"/>
</dbReference>
<keyword evidence="3 6" id="KW-0238">DNA-binding</keyword>
<dbReference type="Gene3D" id="3.40.190.290">
    <property type="match status" value="1"/>
</dbReference>
<dbReference type="InterPro" id="IPR000847">
    <property type="entry name" value="LysR_HTH_N"/>
</dbReference>
<dbReference type="Pfam" id="PF00126">
    <property type="entry name" value="HTH_1"/>
    <property type="match status" value="1"/>
</dbReference>
<evidence type="ECO:0000256" key="4">
    <source>
        <dbReference type="ARBA" id="ARBA00023163"/>
    </source>
</evidence>
<dbReference type="GO" id="GO:0003677">
    <property type="term" value="F:DNA binding"/>
    <property type="evidence" value="ECO:0007669"/>
    <property type="project" value="UniProtKB-KW"/>
</dbReference>
<dbReference type="Pfam" id="PF03466">
    <property type="entry name" value="LysR_substrate"/>
    <property type="match status" value="1"/>
</dbReference>
<dbReference type="PROSITE" id="PS50931">
    <property type="entry name" value="HTH_LYSR"/>
    <property type="match status" value="1"/>
</dbReference>
<dbReference type="SUPFAM" id="SSF53850">
    <property type="entry name" value="Periplasmic binding protein-like II"/>
    <property type="match status" value="1"/>
</dbReference>
<reference evidence="6 7" key="1">
    <citation type="submission" date="2019-03" db="EMBL/GenBank/DDBJ databases">
        <title>Above-ground endophytic microbial communities from plants in different locations in the United States.</title>
        <authorList>
            <person name="Frank C."/>
        </authorList>
    </citation>
    <scope>NUCLEOTIDE SEQUENCE [LARGE SCALE GENOMIC DNA]</scope>
    <source>
        <strain evidence="6 7">LP_13_YM</strain>
    </source>
</reference>
<evidence type="ECO:0000256" key="2">
    <source>
        <dbReference type="ARBA" id="ARBA00023015"/>
    </source>
</evidence>
<evidence type="ECO:0000256" key="3">
    <source>
        <dbReference type="ARBA" id="ARBA00023125"/>
    </source>
</evidence>
<dbReference type="PANTHER" id="PTHR30537:SF5">
    <property type="entry name" value="HTH-TYPE TRANSCRIPTIONAL ACTIVATOR TTDR-RELATED"/>
    <property type="match status" value="1"/>
</dbReference>
<dbReference type="OrthoDB" id="9810065at2"/>
<comment type="caution">
    <text evidence="6">The sequence shown here is derived from an EMBL/GenBank/DDBJ whole genome shotgun (WGS) entry which is preliminary data.</text>
</comment>
<accession>A0A4R3YYY5</accession>
<dbReference type="SUPFAM" id="SSF46785">
    <property type="entry name" value="Winged helix' DNA-binding domain"/>
    <property type="match status" value="1"/>
</dbReference>
<evidence type="ECO:0000313" key="6">
    <source>
        <dbReference type="EMBL" id="TCV97088.1"/>
    </source>
</evidence>
<evidence type="ECO:0000259" key="5">
    <source>
        <dbReference type="PROSITE" id="PS50931"/>
    </source>
</evidence>
<proteinExistence type="inferred from homology"/>
<dbReference type="InterPro" id="IPR036390">
    <property type="entry name" value="WH_DNA-bd_sf"/>
</dbReference>
<dbReference type="InterPro" id="IPR058163">
    <property type="entry name" value="LysR-type_TF_proteobact-type"/>
</dbReference>
<dbReference type="Gene3D" id="1.10.10.10">
    <property type="entry name" value="Winged helix-like DNA-binding domain superfamily/Winged helix DNA-binding domain"/>
    <property type="match status" value="1"/>
</dbReference>
<dbReference type="AlphaFoldDB" id="A0A4R3YYY5"/>
<dbReference type="GO" id="GO:0003700">
    <property type="term" value="F:DNA-binding transcription factor activity"/>
    <property type="evidence" value="ECO:0007669"/>
    <property type="project" value="InterPro"/>
</dbReference>
<evidence type="ECO:0000256" key="1">
    <source>
        <dbReference type="ARBA" id="ARBA00009437"/>
    </source>
</evidence>
<evidence type="ECO:0000313" key="7">
    <source>
        <dbReference type="Proteomes" id="UP000295645"/>
    </source>
</evidence>
<protein>
    <submittedName>
        <fullName evidence="6">DNA-binding transcriptional LysR family regulator</fullName>
    </submittedName>
</protein>